<organism evidence="3">
    <name type="scientific">Schistosoma curassoni</name>
    <dbReference type="NCBI Taxonomy" id="6186"/>
    <lineage>
        <taxon>Eukaryota</taxon>
        <taxon>Metazoa</taxon>
        <taxon>Spiralia</taxon>
        <taxon>Lophotrochozoa</taxon>
        <taxon>Platyhelminthes</taxon>
        <taxon>Trematoda</taxon>
        <taxon>Digenea</taxon>
        <taxon>Strigeidida</taxon>
        <taxon>Schistosomatoidea</taxon>
        <taxon>Schistosomatidae</taxon>
        <taxon>Schistosoma</taxon>
    </lineage>
</organism>
<reference evidence="1 2" key="2">
    <citation type="submission" date="2018-11" db="EMBL/GenBank/DDBJ databases">
        <authorList>
            <consortium name="Pathogen Informatics"/>
        </authorList>
    </citation>
    <scope>NUCLEOTIDE SEQUENCE [LARGE SCALE GENOMIC DNA]</scope>
    <source>
        <strain evidence="1">Dakar</strain>
        <strain evidence="2">Dakar, Senegal</strain>
    </source>
</reference>
<dbReference type="EMBL" id="UZAK01032684">
    <property type="protein sequence ID" value="VDP30098.1"/>
    <property type="molecule type" value="Genomic_DNA"/>
</dbReference>
<gene>
    <name evidence="1" type="ORF">SCUD_LOCUS8309</name>
</gene>
<dbReference type="AlphaFoldDB" id="A0A183K001"/>
<dbReference type="WBParaSite" id="SCUD_0000830901-mRNA-1">
    <property type="protein sequence ID" value="SCUD_0000830901-mRNA-1"/>
    <property type="gene ID" value="SCUD_0000830901"/>
</dbReference>
<evidence type="ECO:0000313" key="2">
    <source>
        <dbReference type="Proteomes" id="UP000279833"/>
    </source>
</evidence>
<accession>A0A183K001</accession>
<sequence length="38" mass="4279">MVKQGRFDPVQDLPFCSPQAAIFKDLGESLISFTCLLY</sequence>
<keyword evidence="2" id="KW-1185">Reference proteome</keyword>
<name>A0A183K001_9TREM</name>
<dbReference type="Proteomes" id="UP000279833">
    <property type="component" value="Unassembled WGS sequence"/>
</dbReference>
<proteinExistence type="predicted"/>
<evidence type="ECO:0000313" key="1">
    <source>
        <dbReference type="EMBL" id="VDP30098.1"/>
    </source>
</evidence>
<protein>
    <submittedName>
        <fullName evidence="1 3">Uncharacterized protein</fullName>
    </submittedName>
</protein>
<evidence type="ECO:0000313" key="3">
    <source>
        <dbReference type="WBParaSite" id="SCUD_0000830901-mRNA-1"/>
    </source>
</evidence>
<reference evidence="3" key="1">
    <citation type="submission" date="2016-06" db="UniProtKB">
        <authorList>
            <consortium name="WormBaseParasite"/>
        </authorList>
    </citation>
    <scope>IDENTIFICATION</scope>
</reference>